<feature type="repeat" description="TPR" evidence="3">
    <location>
        <begin position="52"/>
        <end position="85"/>
    </location>
</feature>
<evidence type="ECO:0000256" key="2">
    <source>
        <dbReference type="ARBA" id="ARBA00022803"/>
    </source>
</evidence>
<evidence type="ECO:0000313" key="5">
    <source>
        <dbReference type="EMBL" id="MEG3438771.1"/>
    </source>
</evidence>
<evidence type="ECO:0000256" key="1">
    <source>
        <dbReference type="ARBA" id="ARBA00022737"/>
    </source>
</evidence>
<feature type="repeat" description="TPR" evidence="3">
    <location>
        <begin position="93"/>
        <end position="126"/>
    </location>
</feature>
<keyword evidence="1" id="KW-0677">Repeat</keyword>
<keyword evidence="4" id="KW-1133">Transmembrane helix</keyword>
<organism evidence="5 6">
    <name type="scientific">Pannus brasiliensis CCIBt3594</name>
    <dbReference type="NCBI Taxonomy" id="1427578"/>
    <lineage>
        <taxon>Bacteria</taxon>
        <taxon>Bacillati</taxon>
        <taxon>Cyanobacteriota</taxon>
        <taxon>Cyanophyceae</taxon>
        <taxon>Oscillatoriophycideae</taxon>
        <taxon>Chroococcales</taxon>
        <taxon>Microcystaceae</taxon>
        <taxon>Pannus</taxon>
    </lineage>
</organism>
<dbReference type="PROSITE" id="PS50293">
    <property type="entry name" value="TPR_REGION"/>
    <property type="match status" value="1"/>
</dbReference>
<dbReference type="PROSITE" id="PS50005">
    <property type="entry name" value="TPR"/>
    <property type="match status" value="3"/>
</dbReference>
<proteinExistence type="predicted"/>
<keyword evidence="4" id="KW-0472">Membrane</keyword>
<protein>
    <submittedName>
        <fullName evidence="5">Tetratricopeptide repeat protein</fullName>
    </submittedName>
</protein>
<dbReference type="Pfam" id="PF13424">
    <property type="entry name" value="TPR_12"/>
    <property type="match status" value="1"/>
</dbReference>
<dbReference type="RefSeq" id="WP_332866252.1">
    <property type="nucleotide sequence ID" value="NZ_JBAFSM010000034.1"/>
</dbReference>
<keyword evidence="4" id="KW-0812">Transmembrane</keyword>
<feature type="repeat" description="TPR" evidence="3">
    <location>
        <begin position="127"/>
        <end position="160"/>
    </location>
</feature>
<dbReference type="InterPro" id="IPR019734">
    <property type="entry name" value="TPR_rpt"/>
</dbReference>
<name>A0AAW9QYT8_9CHRO</name>
<dbReference type="PANTHER" id="PTHR44858">
    <property type="entry name" value="TETRATRICOPEPTIDE REPEAT PROTEIN 6"/>
    <property type="match status" value="1"/>
</dbReference>
<dbReference type="Gene3D" id="1.25.40.10">
    <property type="entry name" value="Tetratricopeptide repeat domain"/>
    <property type="match status" value="1"/>
</dbReference>
<keyword evidence="6" id="KW-1185">Reference proteome</keyword>
<dbReference type="SMART" id="SM00028">
    <property type="entry name" value="TPR"/>
    <property type="match status" value="3"/>
</dbReference>
<sequence>MEDTLPIIYVSGLLIFLLGLGVFVVIQIIKTRQVEGTFNKLQKKLQKEKGTAKEYYALGSLYLDKKLYVQAIGLLQKALKTSEEEEVETENKALIYNALGFSYLAQEQLDLAIRNYKEALKLYPEYTIALNNLGNAYERKQMVVKAVETYEETLKYDPNNSVAKKRVESLRKRFVESKQ</sequence>
<dbReference type="AlphaFoldDB" id="A0AAW9QYT8"/>
<dbReference type="PANTHER" id="PTHR44858:SF1">
    <property type="entry name" value="UDP-N-ACETYLGLUCOSAMINE--PEPTIDE N-ACETYLGLUCOSAMINYLTRANSFERASE SPINDLY-RELATED"/>
    <property type="match status" value="1"/>
</dbReference>
<dbReference type="Proteomes" id="UP001328733">
    <property type="component" value="Unassembled WGS sequence"/>
</dbReference>
<comment type="caution">
    <text evidence="5">The sequence shown here is derived from an EMBL/GenBank/DDBJ whole genome shotgun (WGS) entry which is preliminary data.</text>
</comment>
<evidence type="ECO:0000256" key="3">
    <source>
        <dbReference type="PROSITE-ProRule" id="PRU00339"/>
    </source>
</evidence>
<gene>
    <name evidence="5" type="ORF">V0288_16710</name>
</gene>
<reference evidence="5 6" key="1">
    <citation type="submission" date="2024-01" db="EMBL/GenBank/DDBJ databases">
        <title>Genomic insights into the taxonomy and metabolism of the cyanobacterium Pannus brasiliensis CCIBt3594.</title>
        <authorList>
            <person name="Machado M."/>
            <person name="Botero N.B."/>
            <person name="Andreote A.P.D."/>
            <person name="Feitosa A.M.T."/>
            <person name="Popin R."/>
            <person name="Sivonen K."/>
            <person name="Fiore M.F."/>
        </authorList>
    </citation>
    <scope>NUCLEOTIDE SEQUENCE [LARGE SCALE GENOMIC DNA]</scope>
    <source>
        <strain evidence="5 6">CCIBt3594</strain>
    </source>
</reference>
<dbReference type="Pfam" id="PF07719">
    <property type="entry name" value="TPR_2"/>
    <property type="match status" value="1"/>
</dbReference>
<dbReference type="EMBL" id="JBAFSM010000034">
    <property type="protein sequence ID" value="MEG3438771.1"/>
    <property type="molecule type" value="Genomic_DNA"/>
</dbReference>
<evidence type="ECO:0000313" key="6">
    <source>
        <dbReference type="Proteomes" id="UP001328733"/>
    </source>
</evidence>
<keyword evidence="2 3" id="KW-0802">TPR repeat</keyword>
<evidence type="ECO:0000256" key="4">
    <source>
        <dbReference type="SAM" id="Phobius"/>
    </source>
</evidence>
<accession>A0AAW9QYT8</accession>
<dbReference type="InterPro" id="IPR013105">
    <property type="entry name" value="TPR_2"/>
</dbReference>
<feature type="transmembrane region" description="Helical" evidence="4">
    <location>
        <begin position="6"/>
        <end position="29"/>
    </location>
</feature>
<dbReference type="SUPFAM" id="SSF48452">
    <property type="entry name" value="TPR-like"/>
    <property type="match status" value="1"/>
</dbReference>
<dbReference type="InterPro" id="IPR050498">
    <property type="entry name" value="Ycf3"/>
</dbReference>
<dbReference type="InterPro" id="IPR011990">
    <property type="entry name" value="TPR-like_helical_dom_sf"/>
</dbReference>